<evidence type="ECO:0000313" key="3">
    <source>
        <dbReference type="Proteomes" id="UP000294933"/>
    </source>
</evidence>
<feature type="compositionally biased region" description="Low complexity" evidence="1">
    <location>
        <begin position="372"/>
        <end position="391"/>
    </location>
</feature>
<organism evidence="2 3">
    <name type="scientific">Rickenella mellea</name>
    <dbReference type="NCBI Taxonomy" id="50990"/>
    <lineage>
        <taxon>Eukaryota</taxon>
        <taxon>Fungi</taxon>
        <taxon>Dikarya</taxon>
        <taxon>Basidiomycota</taxon>
        <taxon>Agaricomycotina</taxon>
        <taxon>Agaricomycetes</taxon>
        <taxon>Hymenochaetales</taxon>
        <taxon>Rickenellaceae</taxon>
        <taxon>Rickenella</taxon>
    </lineage>
</organism>
<feature type="compositionally biased region" description="Low complexity" evidence="1">
    <location>
        <begin position="16"/>
        <end position="26"/>
    </location>
</feature>
<feature type="compositionally biased region" description="Basic residues" evidence="1">
    <location>
        <begin position="488"/>
        <end position="505"/>
    </location>
</feature>
<evidence type="ECO:0000313" key="2">
    <source>
        <dbReference type="EMBL" id="TDL16339.1"/>
    </source>
</evidence>
<keyword evidence="3" id="KW-1185">Reference proteome</keyword>
<dbReference type="AlphaFoldDB" id="A0A4Y7PP29"/>
<feature type="compositionally biased region" description="Polar residues" evidence="1">
    <location>
        <begin position="1"/>
        <end position="15"/>
    </location>
</feature>
<feature type="compositionally biased region" description="Polar residues" evidence="1">
    <location>
        <begin position="133"/>
        <end position="148"/>
    </location>
</feature>
<feature type="region of interest" description="Disordered" evidence="1">
    <location>
        <begin position="116"/>
        <end position="187"/>
    </location>
</feature>
<name>A0A4Y7PP29_9AGAM</name>
<evidence type="ECO:0000256" key="1">
    <source>
        <dbReference type="SAM" id="MobiDB-lite"/>
    </source>
</evidence>
<protein>
    <submittedName>
        <fullName evidence="2">Uncharacterized protein</fullName>
    </submittedName>
</protein>
<feature type="compositionally biased region" description="Pro residues" evidence="1">
    <location>
        <begin position="158"/>
        <end position="168"/>
    </location>
</feature>
<reference evidence="2 3" key="1">
    <citation type="submission" date="2018-06" db="EMBL/GenBank/DDBJ databases">
        <title>A transcriptomic atlas of mushroom development highlights an independent origin of complex multicellularity.</title>
        <authorList>
            <consortium name="DOE Joint Genome Institute"/>
            <person name="Krizsan K."/>
            <person name="Almasi E."/>
            <person name="Merenyi Z."/>
            <person name="Sahu N."/>
            <person name="Viragh M."/>
            <person name="Koszo T."/>
            <person name="Mondo S."/>
            <person name="Kiss B."/>
            <person name="Balint B."/>
            <person name="Kues U."/>
            <person name="Barry K."/>
            <person name="Hegedus J.C."/>
            <person name="Henrissat B."/>
            <person name="Johnson J."/>
            <person name="Lipzen A."/>
            <person name="Ohm R."/>
            <person name="Nagy I."/>
            <person name="Pangilinan J."/>
            <person name="Yan J."/>
            <person name="Xiong Y."/>
            <person name="Grigoriev I.V."/>
            <person name="Hibbett D.S."/>
            <person name="Nagy L.G."/>
        </authorList>
    </citation>
    <scope>NUCLEOTIDE SEQUENCE [LARGE SCALE GENOMIC DNA]</scope>
    <source>
        <strain evidence="2 3">SZMC22713</strain>
    </source>
</reference>
<dbReference type="VEuPathDB" id="FungiDB:BD410DRAFT_795460"/>
<gene>
    <name evidence="2" type="ORF">BD410DRAFT_795460</name>
</gene>
<proteinExistence type="predicted"/>
<feature type="compositionally biased region" description="Polar residues" evidence="1">
    <location>
        <begin position="404"/>
        <end position="417"/>
    </location>
</feature>
<dbReference type="Proteomes" id="UP000294933">
    <property type="component" value="Unassembled WGS sequence"/>
</dbReference>
<feature type="compositionally biased region" description="Basic residues" evidence="1">
    <location>
        <begin position="418"/>
        <end position="428"/>
    </location>
</feature>
<feature type="region of interest" description="Disordered" evidence="1">
    <location>
        <begin position="1"/>
        <end position="28"/>
    </location>
</feature>
<dbReference type="EMBL" id="ML170245">
    <property type="protein sequence ID" value="TDL16339.1"/>
    <property type="molecule type" value="Genomic_DNA"/>
</dbReference>
<feature type="region of interest" description="Disordered" evidence="1">
    <location>
        <begin position="352"/>
        <end position="434"/>
    </location>
</feature>
<accession>A0A4Y7PP29</accession>
<feature type="region of interest" description="Disordered" evidence="1">
    <location>
        <begin position="484"/>
        <end position="512"/>
    </location>
</feature>
<sequence>MHSPTIATSSKTHSFAPSPSACPSPSYLSQQPRTILWEHSPSYPRTAFIYTSRHARPVHPPLIPDRDNEPERRLKLNPLTLKRHATAPSPFPSSPCPTPSIAFAWAAVYSPPPISCPGKQSQDPPSRVKFPLTPTSPITSASVRTSKSPVRLASSTSPPHPPRSPLPPASSSTVAPKLPPPPPTPSLAAVLSAQHYTCRRLHTTTGNGNNALPIAIRRKTTIPVASHARTAAGPSATDAVIADLSQNSGDGSDRVDAAEVHNGDGMNLRVGVELKEHCNGGAASLPTPPHTPEICVPPSLAPASISCEFLDPQSDPCSLQRSSADDYIPAGPISELTSNPLCLVDLRDDLSAAASSNPPNPSKFADGVMDASHPTHPLSPSSSSQSLLSLPSDERYVPLPRGTFCSNTSPHPPTKTSSRTHHSHKPKPSHLISKSTEKISGAMVASDADATDVSEAEGEPIPIAELDVFGAGLVIALTDWTAGGGSWKRSRRAPAPRSSRERRVRKAAEVPA</sequence>